<reference evidence="7 8" key="1">
    <citation type="submission" date="2020-05" db="EMBL/GenBank/DDBJ databases">
        <title>Distinct polysaccharide utilization as determinants for interspecies competition between intestinal Prevotella spp.</title>
        <authorList>
            <person name="Galvez E.J.C."/>
            <person name="Iljazovic A."/>
            <person name="Strowig T."/>
        </authorList>
    </citation>
    <scope>NUCLEOTIDE SEQUENCE [LARGE SCALE GENOMIC DNA]</scope>
    <source>
        <strain evidence="7 8">PCHR</strain>
    </source>
</reference>
<dbReference type="NCBIfam" id="NF033592">
    <property type="entry name" value="transpos_IS4_1"/>
    <property type="match status" value="1"/>
</dbReference>
<dbReference type="EMBL" id="JABKKJ010000058">
    <property type="protein sequence ID" value="NPE26364.1"/>
    <property type="molecule type" value="Genomic_DNA"/>
</dbReference>
<evidence type="ECO:0000259" key="5">
    <source>
        <dbReference type="Pfam" id="PF01609"/>
    </source>
</evidence>
<dbReference type="Proteomes" id="UP000820977">
    <property type="component" value="Unassembled WGS sequence"/>
</dbReference>
<dbReference type="InterPro" id="IPR047952">
    <property type="entry name" value="Transpos_IS4"/>
</dbReference>
<dbReference type="InterPro" id="IPR025399">
    <property type="entry name" value="DUF4372"/>
</dbReference>
<name>A0ABX2B4B5_9BACT</name>
<organism evidence="7 8">
    <name type="scientific">Xylanibacter caecicola</name>
    <dbReference type="NCBI Taxonomy" id="2736294"/>
    <lineage>
        <taxon>Bacteria</taxon>
        <taxon>Pseudomonadati</taxon>
        <taxon>Bacteroidota</taxon>
        <taxon>Bacteroidia</taxon>
        <taxon>Bacteroidales</taxon>
        <taxon>Prevotellaceae</taxon>
        <taxon>Xylanibacter</taxon>
    </lineage>
</organism>
<keyword evidence="8" id="KW-1185">Reference proteome</keyword>
<evidence type="ECO:0000259" key="6">
    <source>
        <dbReference type="Pfam" id="PF14294"/>
    </source>
</evidence>
<dbReference type="Gene3D" id="3.90.350.10">
    <property type="entry name" value="Transposase Inhibitor Protein From Tn5, Chain A, domain 1"/>
    <property type="match status" value="1"/>
</dbReference>
<proteinExistence type="inferred from homology"/>
<dbReference type="Pfam" id="PF14294">
    <property type="entry name" value="DUF4372"/>
    <property type="match status" value="1"/>
</dbReference>
<evidence type="ECO:0000256" key="1">
    <source>
        <dbReference type="ARBA" id="ARBA00010075"/>
    </source>
</evidence>
<keyword evidence="2" id="KW-0815">Transposition</keyword>
<comment type="caution">
    <text evidence="7">The sequence shown here is derived from an EMBL/GenBank/DDBJ whole genome shotgun (WGS) entry which is preliminary data.</text>
</comment>
<dbReference type="RefSeq" id="WP_172345769.1">
    <property type="nucleotide sequence ID" value="NZ_CATJFF010000020.1"/>
</dbReference>
<sequence>MNKEKYVFAQLISFLNEDKFRRIVNKYQGNRYVKHFTCWNQLLSLMFGQLSNRESLRDLIVALDAHHSKCYHLGMGRNVSRSSLARANQDRDYHIFEEYAYYLVNEARQKRVTDIFKLGGNVYAFDSTTIDLCLSVFWWAKFRKKKGGVKVHTLYDVETQIPAFFHITEASVHDSKAMSEIPYESGSCYIFDRAYNNFKMLYRIHRIGAYFVVRAKKNLQYKPVKWKRRLPKNVLSDMTIELTGFYPKQYYPEPLRLVRYWDEEQKREFVFLTNATHISALQVAELYKNRWQVELFFKWLKQHLKIKKFWGVTENAVRIQVYAAICTYCLVAIVQHDMQPDRSTYEVLQILSISLTDKTPLRDLFDKTKFQNDKERF</sequence>
<gene>
    <name evidence="7" type="ORF">HPS54_12790</name>
</gene>
<feature type="domain" description="DUF4372" evidence="6">
    <location>
        <begin position="5"/>
        <end position="75"/>
    </location>
</feature>
<keyword evidence="4" id="KW-0233">DNA recombination</keyword>
<dbReference type="Pfam" id="PF01609">
    <property type="entry name" value="DDE_Tnp_1"/>
    <property type="match status" value="1"/>
</dbReference>
<evidence type="ECO:0000313" key="7">
    <source>
        <dbReference type="EMBL" id="NPE26364.1"/>
    </source>
</evidence>
<keyword evidence="3" id="KW-0238">DNA-binding</keyword>
<comment type="similarity">
    <text evidence="1">Belongs to the transposase 11 family.</text>
</comment>
<dbReference type="PANTHER" id="PTHR33258">
    <property type="entry name" value="TRANSPOSASE INSL FOR INSERTION SEQUENCE ELEMENT IS186A-RELATED"/>
    <property type="match status" value="1"/>
</dbReference>
<dbReference type="PANTHER" id="PTHR33258:SF1">
    <property type="entry name" value="TRANSPOSASE INSL FOR INSERTION SEQUENCE ELEMENT IS186A-RELATED"/>
    <property type="match status" value="1"/>
</dbReference>
<dbReference type="SUPFAM" id="SSF53098">
    <property type="entry name" value="Ribonuclease H-like"/>
    <property type="match status" value="1"/>
</dbReference>
<evidence type="ECO:0000256" key="3">
    <source>
        <dbReference type="ARBA" id="ARBA00023125"/>
    </source>
</evidence>
<accession>A0ABX2B4B5</accession>
<evidence type="ECO:0000256" key="4">
    <source>
        <dbReference type="ARBA" id="ARBA00023172"/>
    </source>
</evidence>
<protein>
    <submittedName>
        <fullName evidence="7">IS4 family transposase</fullName>
    </submittedName>
</protein>
<evidence type="ECO:0000256" key="2">
    <source>
        <dbReference type="ARBA" id="ARBA00022578"/>
    </source>
</evidence>
<feature type="domain" description="Transposase IS4-like" evidence="5">
    <location>
        <begin position="120"/>
        <end position="330"/>
    </location>
</feature>
<feature type="non-terminal residue" evidence="7">
    <location>
        <position position="377"/>
    </location>
</feature>
<evidence type="ECO:0000313" key="8">
    <source>
        <dbReference type="Proteomes" id="UP000820977"/>
    </source>
</evidence>
<dbReference type="InterPro" id="IPR002559">
    <property type="entry name" value="Transposase_11"/>
</dbReference>
<dbReference type="InterPro" id="IPR012337">
    <property type="entry name" value="RNaseH-like_sf"/>
</dbReference>